<proteinExistence type="predicted"/>
<accession>A0A3G5A2F2</accession>
<name>A0A3G5A2F2_9VIRU</name>
<reference evidence="1" key="1">
    <citation type="submission" date="2018-10" db="EMBL/GenBank/DDBJ databases">
        <title>Hidden diversity of soil giant viruses.</title>
        <authorList>
            <person name="Schulz F."/>
            <person name="Alteio L."/>
            <person name="Goudeau D."/>
            <person name="Ryan E.M."/>
            <person name="Malmstrom R.R."/>
            <person name="Blanchard J."/>
            <person name="Woyke T."/>
        </authorList>
    </citation>
    <scope>NUCLEOTIDE SEQUENCE</scope>
    <source>
        <strain evidence="1">HAV1</strain>
    </source>
</reference>
<gene>
    <name evidence="1" type="ORF">Harvfovirus30_7</name>
</gene>
<protein>
    <submittedName>
        <fullName evidence="1">Uncharacterized protein</fullName>
    </submittedName>
</protein>
<dbReference type="EMBL" id="MK072272">
    <property type="protein sequence ID" value="AYV81375.1"/>
    <property type="molecule type" value="Genomic_DNA"/>
</dbReference>
<sequence length="216" mass="25387">MRVLLLCVFLVAVVSAAFPKKKIMTVGSIEAIVREDFKKIRDECSSERASDHHSFDESALIVSPNTIYMNYVEYRESCLKLPFGIDLKQRGEITNFGDLQLVQTEPANIQILDNLRTKGMTVIFVVQDVEHGELLKWFLEEFGYHKPDIVVKFWNKGELSKRKIYMLTENIEDYYKLIKNNWGECHWLWLDMEALTILKYIKYVDENDFCDEKVEK</sequence>
<organism evidence="1">
    <name type="scientific">Harvfovirus sp</name>
    <dbReference type="NCBI Taxonomy" id="2487768"/>
    <lineage>
        <taxon>Viruses</taxon>
        <taxon>Varidnaviria</taxon>
        <taxon>Bamfordvirae</taxon>
        <taxon>Nucleocytoviricota</taxon>
        <taxon>Megaviricetes</taxon>
        <taxon>Imitervirales</taxon>
        <taxon>Mimiviridae</taxon>
        <taxon>Klosneuvirinae</taxon>
    </lineage>
</organism>
<evidence type="ECO:0000313" key="1">
    <source>
        <dbReference type="EMBL" id="AYV81375.1"/>
    </source>
</evidence>